<keyword evidence="3" id="KW-0677">Repeat</keyword>
<dbReference type="Proteomes" id="UP000225108">
    <property type="component" value="Unassembled WGS sequence"/>
</dbReference>
<evidence type="ECO:0000256" key="2">
    <source>
        <dbReference type="ARBA" id="ARBA00022679"/>
    </source>
</evidence>
<gene>
    <name evidence="5" type="ORF">CSW57_16420</name>
</gene>
<dbReference type="GO" id="GO:0016746">
    <property type="term" value="F:acyltransferase activity"/>
    <property type="evidence" value="ECO:0007669"/>
    <property type="project" value="UniProtKB-KW"/>
</dbReference>
<keyword evidence="2 5" id="KW-0808">Transferase</keyword>
<evidence type="ECO:0000256" key="4">
    <source>
        <dbReference type="ARBA" id="ARBA00023315"/>
    </source>
</evidence>
<protein>
    <submittedName>
        <fullName evidence="5">Serine acetyltransferase</fullName>
    </submittedName>
</protein>
<accession>A0A2G3PHR9</accession>
<dbReference type="SUPFAM" id="SSF51161">
    <property type="entry name" value="Trimeric LpxA-like enzymes"/>
    <property type="match status" value="1"/>
</dbReference>
<keyword evidence="4" id="KW-0012">Acyltransferase</keyword>
<dbReference type="InterPro" id="IPR001451">
    <property type="entry name" value="Hexapep"/>
</dbReference>
<dbReference type="CDD" id="cd03354">
    <property type="entry name" value="LbH_SAT"/>
    <property type="match status" value="1"/>
</dbReference>
<dbReference type="AlphaFoldDB" id="A0A2G3PHR9"/>
<dbReference type="InterPro" id="IPR045304">
    <property type="entry name" value="LbH_SAT"/>
</dbReference>
<dbReference type="InterPro" id="IPR018357">
    <property type="entry name" value="Hexapep_transf_CS"/>
</dbReference>
<evidence type="ECO:0000256" key="1">
    <source>
        <dbReference type="ARBA" id="ARBA00007274"/>
    </source>
</evidence>
<sequence length="216" mass="23222">MTGFLSRDLIKSANATRRVKLQQDLAAYDVTGWRPSMRLQFPGLYYQRVMRDVEFLYSAGRPRLANIRRAYLKLIGMFLGISIPPGTFDGGLSIPHYGSVIVNDKVRAGRFCRIHSGTNLGETSDGAPTLGDGVYIGPGAVLYGPISIGAGAVIGANSVVNQDVPPSTLAAGSPARLMRHNNPPDVMPSWIQANLLRIVDRQAGLKVDTTAQNGEG</sequence>
<proteinExistence type="inferred from homology"/>
<evidence type="ECO:0000313" key="5">
    <source>
        <dbReference type="EMBL" id="PHV65368.1"/>
    </source>
</evidence>
<evidence type="ECO:0000313" key="6">
    <source>
        <dbReference type="Proteomes" id="UP000225108"/>
    </source>
</evidence>
<organism evidence="5 6">
    <name type="scientific">Williamsia marianensis</name>
    <dbReference type="NCBI Taxonomy" id="85044"/>
    <lineage>
        <taxon>Bacteria</taxon>
        <taxon>Bacillati</taxon>
        <taxon>Actinomycetota</taxon>
        <taxon>Actinomycetes</taxon>
        <taxon>Mycobacteriales</taxon>
        <taxon>Nocardiaceae</taxon>
        <taxon>Williamsia</taxon>
    </lineage>
</organism>
<comment type="similarity">
    <text evidence="1">Belongs to the transferase hexapeptide repeat family.</text>
</comment>
<name>A0A2G3PHR9_WILMA</name>
<evidence type="ECO:0000256" key="3">
    <source>
        <dbReference type="ARBA" id="ARBA00022737"/>
    </source>
</evidence>
<comment type="caution">
    <text evidence="5">The sequence shown here is derived from an EMBL/GenBank/DDBJ whole genome shotgun (WGS) entry which is preliminary data.</text>
</comment>
<dbReference type="Gene3D" id="2.160.10.10">
    <property type="entry name" value="Hexapeptide repeat proteins"/>
    <property type="match status" value="1"/>
</dbReference>
<dbReference type="EMBL" id="PEBD01000010">
    <property type="protein sequence ID" value="PHV65368.1"/>
    <property type="molecule type" value="Genomic_DNA"/>
</dbReference>
<reference evidence="5 6" key="1">
    <citation type="submission" date="2017-10" db="EMBL/GenBank/DDBJ databases">
        <title>The draft genome sequence of Williamsia sp. BULT 1.1 isolated from the semi-arid grassland soils from South Africa.</title>
        <authorList>
            <person name="Kabwe M.H."/>
            <person name="Govender N."/>
            <person name="Mutseka Lunga P."/>
            <person name="Vikram S."/>
            <person name="Makhalanyane T.P."/>
        </authorList>
    </citation>
    <scope>NUCLEOTIDE SEQUENCE [LARGE SCALE GENOMIC DNA]</scope>
    <source>
        <strain evidence="5 6">BULT 1.1</strain>
    </source>
</reference>
<dbReference type="InterPro" id="IPR011004">
    <property type="entry name" value="Trimer_LpxA-like_sf"/>
</dbReference>
<dbReference type="PANTHER" id="PTHR42811">
    <property type="entry name" value="SERINE ACETYLTRANSFERASE"/>
    <property type="match status" value="1"/>
</dbReference>
<dbReference type="PROSITE" id="PS00101">
    <property type="entry name" value="HEXAPEP_TRANSFERASES"/>
    <property type="match status" value="1"/>
</dbReference>
<dbReference type="Pfam" id="PF00132">
    <property type="entry name" value="Hexapep"/>
    <property type="match status" value="1"/>
</dbReference>